<comment type="caution">
    <text evidence="1">The sequence shown here is derived from an EMBL/GenBank/DDBJ whole genome shotgun (WGS) entry which is preliminary data.</text>
</comment>
<dbReference type="RefSeq" id="WP_014611641.1">
    <property type="nucleotide sequence ID" value="NZ_CP091834.1"/>
</dbReference>
<evidence type="ECO:0000313" key="2">
    <source>
        <dbReference type="Proteomes" id="UP001187859"/>
    </source>
</evidence>
<accession>A0AAE4TI38</accession>
<dbReference type="AlphaFoldDB" id="A0AAE4TI38"/>
<sequence>MKKCQGFMLLTLCIAFVVASVLSLGIHLLIKSNTKGHAEIAKLLQQKEELEFALAGYANTQIQNCTSVSTNLTVATLYSNGLLTSDPSLAPFTTRFVFSTATDASSRILPYKVTVYFLLTDTEFTKRAAAAIGATKLNTSTNEFGFDISLKPSSKLSRYSDYVQENSKSGNWCFESI</sequence>
<protein>
    <submittedName>
        <fullName evidence="1">Uncharacterized protein</fullName>
    </submittedName>
</protein>
<dbReference type="EMBL" id="JASGOQ010000003">
    <property type="protein sequence ID" value="MDV5393131.1"/>
    <property type="molecule type" value="Genomic_DNA"/>
</dbReference>
<dbReference type="Proteomes" id="UP001187859">
    <property type="component" value="Unassembled WGS sequence"/>
</dbReference>
<gene>
    <name evidence="1" type="ORF">QM089_23365</name>
</gene>
<organism evidence="1 2">
    <name type="scientific">Shewanella xiamenensis</name>
    <dbReference type="NCBI Taxonomy" id="332186"/>
    <lineage>
        <taxon>Bacteria</taxon>
        <taxon>Pseudomonadati</taxon>
        <taxon>Pseudomonadota</taxon>
        <taxon>Gammaproteobacteria</taxon>
        <taxon>Alteromonadales</taxon>
        <taxon>Shewanellaceae</taxon>
        <taxon>Shewanella</taxon>
    </lineage>
</organism>
<name>A0AAE4TI38_9GAMM</name>
<reference evidence="1" key="1">
    <citation type="submission" date="2023-05" db="EMBL/GenBank/DDBJ databases">
        <title>Colonisation of extended spectrum b-lactamase- and carbapenemase-producing bacteria on hospital surfaces from low- and middle-income countries.</title>
        <authorList>
            <person name="Nieto-Rosado M."/>
            <person name="Sands K."/>
            <person name="Iregbu K."/>
            <person name="Zahra R."/>
            <person name="Mazarati J.B."/>
            <person name="Mehtar S."/>
            <person name="Barnards-Group B."/>
            <person name="Walsh T.R."/>
        </authorList>
    </citation>
    <scope>NUCLEOTIDE SEQUENCE</scope>
    <source>
        <strain evidence="1">PP-E493</strain>
    </source>
</reference>
<evidence type="ECO:0000313" key="1">
    <source>
        <dbReference type="EMBL" id="MDV5393131.1"/>
    </source>
</evidence>
<proteinExistence type="predicted"/>